<evidence type="ECO:0000313" key="3">
    <source>
        <dbReference type="Proteomes" id="UP000463700"/>
    </source>
</evidence>
<protein>
    <submittedName>
        <fullName evidence="2">Uncharacterized protein</fullName>
    </submittedName>
</protein>
<comment type="caution">
    <text evidence="2">The sequence shown here is derived from an EMBL/GenBank/DDBJ whole genome shotgun (WGS) entry which is preliminary data.</text>
</comment>
<dbReference type="Proteomes" id="UP000463700">
    <property type="component" value="Unassembled WGS sequence"/>
</dbReference>
<evidence type="ECO:0000313" key="2">
    <source>
        <dbReference type="EMBL" id="KAE8757328.1"/>
    </source>
</evidence>
<feature type="compositionally biased region" description="Basic and acidic residues" evidence="1">
    <location>
        <begin position="30"/>
        <end position="50"/>
    </location>
</feature>
<sequence>MCSEIDERTRENPEGAMVHTQLLNVQLREAQKAREASKPEPQHFDTEAHRAFMRGLG</sequence>
<proteinExistence type="predicted"/>
<feature type="region of interest" description="Disordered" evidence="1">
    <location>
        <begin position="30"/>
        <end position="57"/>
    </location>
</feature>
<dbReference type="AlphaFoldDB" id="A0A6N6WBN8"/>
<dbReference type="OrthoDB" id="9990783at2"/>
<dbReference type="EMBL" id="VOSW01000048">
    <property type="protein sequence ID" value="KAE8757328.1"/>
    <property type="molecule type" value="Genomic_DNA"/>
</dbReference>
<evidence type="ECO:0000256" key="1">
    <source>
        <dbReference type="SAM" id="MobiDB-lite"/>
    </source>
</evidence>
<reference evidence="2 3" key="1">
    <citation type="journal article" date="2020" name="Int. J. Syst. Evol. Microbiol.">
        <title>Paraburkholderia madseniana sp. nov., a phenolic acid-degrading bacterium isolated from acidic forest soil.</title>
        <authorList>
            <person name="Wilhelm R.C."/>
            <person name="Murphy S.J.L."/>
            <person name="Feriancek N.M."/>
            <person name="Karasz D.C."/>
            <person name="DeRito C.M."/>
            <person name="Newman J.D."/>
            <person name="Buckley D.H."/>
        </authorList>
    </citation>
    <scope>NUCLEOTIDE SEQUENCE [LARGE SCALE GENOMIC DNA]</scope>
    <source>
        <strain evidence="2 3">RP11</strain>
    </source>
</reference>
<name>A0A6N6WBN8_9BURK</name>
<gene>
    <name evidence="2" type="ORF">FSO04_24210</name>
</gene>
<dbReference type="RefSeq" id="WP_154563206.1">
    <property type="nucleotide sequence ID" value="NZ_VOSW01000048.1"/>
</dbReference>
<organism evidence="2 3">
    <name type="scientific">Paraburkholderia madseniana</name>
    <dbReference type="NCBI Taxonomy" id="2599607"/>
    <lineage>
        <taxon>Bacteria</taxon>
        <taxon>Pseudomonadati</taxon>
        <taxon>Pseudomonadota</taxon>
        <taxon>Betaproteobacteria</taxon>
        <taxon>Burkholderiales</taxon>
        <taxon>Burkholderiaceae</taxon>
        <taxon>Paraburkholderia</taxon>
    </lineage>
</organism>
<accession>A0A6N6WBN8</accession>